<keyword evidence="2" id="KW-1185">Reference proteome</keyword>
<dbReference type="EMBL" id="CM044701">
    <property type="protein sequence ID" value="KAI5680582.1"/>
    <property type="molecule type" value="Genomic_DNA"/>
</dbReference>
<reference evidence="2" key="1">
    <citation type="journal article" date="2023" name="Nat. Plants">
        <title>Single-cell RNA sequencing provides a high-resolution roadmap for understanding the multicellular compartmentation of specialized metabolism.</title>
        <authorList>
            <person name="Sun S."/>
            <person name="Shen X."/>
            <person name="Li Y."/>
            <person name="Li Y."/>
            <person name="Wang S."/>
            <person name="Li R."/>
            <person name="Zhang H."/>
            <person name="Shen G."/>
            <person name="Guo B."/>
            <person name="Wei J."/>
            <person name="Xu J."/>
            <person name="St-Pierre B."/>
            <person name="Chen S."/>
            <person name="Sun C."/>
        </authorList>
    </citation>
    <scope>NUCLEOTIDE SEQUENCE [LARGE SCALE GENOMIC DNA]</scope>
</reference>
<sequence>MKNAFLPLHIWTDEDVQILDFKERDEEDLADRDVLMLVAPSHPNGIDVDYVQPFLSVGGTSYAPPPPGAVGLSFDAPPPPGTAGSSVPHMPKSRAFSSNSDEHGDEPTNDVTPAQQLGFGHRIGKRTTRFTPSNWR</sequence>
<organism evidence="1 2">
    <name type="scientific">Catharanthus roseus</name>
    <name type="common">Madagascar periwinkle</name>
    <name type="synonym">Vinca rosea</name>
    <dbReference type="NCBI Taxonomy" id="4058"/>
    <lineage>
        <taxon>Eukaryota</taxon>
        <taxon>Viridiplantae</taxon>
        <taxon>Streptophyta</taxon>
        <taxon>Embryophyta</taxon>
        <taxon>Tracheophyta</taxon>
        <taxon>Spermatophyta</taxon>
        <taxon>Magnoliopsida</taxon>
        <taxon>eudicotyledons</taxon>
        <taxon>Gunneridae</taxon>
        <taxon>Pentapetalae</taxon>
        <taxon>asterids</taxon>
        <taxon>lamiids</taxon>
        <taxon>Gentianales</taxon>
        <taxon>Apocynaceae</taxon>
        <taxon>Rauvolfioideae</taxon>
        <taxon>Vinceae</taxon>
        <taxon>Catharanthinae</taxon>
        <taxon>Catharanthus</taxon>
    </lineage>
</organism>
<accession>A0ACC0C6T4</accession>
<comment type="caution">
    <text evidence="1">The sequence shown here is derived from an EMBL/GenBank/DDBJ whole genome shotgun (WGS) entry which is preliminary data.</text>
</comment>
<proteinExistence type="predicted"/>
<evidence type="ECO:0000313" key="2">
    <source>
        <dbReference type="Proteomes" id="UP001060085"/>
    </source>
</evidence>
<gene>
    <name evidence="1" type="ORF">M9H77_01809</name>
</gene>
<name>A0ACC0C6T4_CATRO</name>
<protein>
    <submittedName>
        <fullName evidence="1">Uncharacterized protein</fullName>
    </submittedName>
</protein>
<evidence type="ECO:0000313" key="1">
    <source>
        <dbReference type="EMBL" id="KAI5680582.1"/>
    </source>
</evidence>
<dbReference type="Proteomes" id="UP001060085">
    <property type="component" value="Linkage Group LG01"/>
</dbReference>